<dbReference type="InterPro" id="IPR008921">
    <property type="entry name" value="DNA_pol3_clamp-load_cplx_C"/>
</dbReference>
<dbReference type="InterPro" id="IPR048466">
    <property type="entry name" value="DNA_pol3_delta-like_C"/>
</dbReference>
<name>A0A6I5MWV8_9BIFI</name>
<keyword evidence="4" id="KW-0235">DNA replication</keyword>
<keyword evidence="5" id="KW-0239">DNA-directed DNA polymerase</keyword>
<evidence type="ECO:0000256" key="4">
    <source>
        <dbReference type="ARBA" id="ARBA00022705"/>
    </source>
</evidence>
<dbReference type="GO" id="GO:0009360">
    <property type="term" value="C:DNA polymerase III complex"/>
    <property type="evidence" value="ECO:0007669"/>
    <property type="project" value="TreeGrafter"/>
</dbReference>
<dbReference type="GO" id="GO:0003887">
    <property type="term" value="F:DNA-directed DNA polymerase activity"/>
    <property type="evidence" value="ECO:0007669"/>
    <property type="project" value="UniProtKB-KW"/>
</dbReference>
<dbReference type="InterPro" id="IPR027417">
    <property type="entry name" value="P-loop_NTPase"/>
</dbReference>
<dbReference type="GO" id="GO:0006261">
    <property type="term" value="P:DNA-templated DNA replication"/>
    <property type="evidence" value="ECO:0007669"/>
    <property type="project" value="TreeGrafter"/>
</dbReference>
<protein>
    <recommendedName>
        <fullName evidence="1">DNA-directed DNA polymerase</fullName>
        <ecNumber evidence="1">2.7.7.7</ecNumber>
    </recommendedName>
</protein>
<feature type="domain" description="DNA polymerase III delta subunit-like C-terminal" evidence="8">
    <location>
        <begin position="204"/>
        <end position="311"/>
    </location>
</feature>
<evidence type="ECO:0000256" key="7">
    <source>
        <dbReference type="ARBA" id="ARBA00049244"/>
    </source>
</evidence>
<keyword evidence="3 9" id="KW-0548">Nucleotidyltransferase</keyword>
<evidence type="ECO:0000313" key="9">
    <source>
        <dbReference type="EMBL" id="NEG69048.1"/>
    </source>
</evidence>
<keyword evidence="10" id="KW-1185">Reference proteome</keyword>
<dbReference type="Pfam" id="PF21694">
    <property type="entry name" value="DNA_pol3_delta_C"/>
    <property type="match status" value="1"/>
</dbReference>
<comment type="catalytic activity">
    <reaction evidence="7">
        <text>DNA(n) + a 2'-deoxyribonucleoside 5'-triphosphate = DNA(n+1) + diphosphate</text>
        <dbReference type="Rhea" id="RHEA:22508"/>
        <dbReference type="Rhea" id="RHEA-COMP:17339"/>
        <dbReference type="Rhea" id="RHEA-COMP:17340"/>
        <dbReference type="ChEBI" id="CHEBI:33019"/>
        <dbReference type="ChEBI" id="CHEBI:61560"/>
        <dbReference type="ChEBI" id="CHEBI:173112"/>
        <dbReference type="EC" id="2.7.7.7"/>
    </reaction>
</comment>
<dbReference type="NCBIfam" id="TIGR01128">
    <property type="entry name" value="holA"/>
    <property type="match status" value="1"/>
</dbReference>
<proteinExistence type="inferred from homology"/>
<dbReference type="EMBL" id="VYSG01000001">
    <property type="protein sequence ID" value="NEG69048.1"/>
    <property type="molecule type" value="Genomic_DNA"/>
</dbReference>
<dbReference type="EC" id="2.7.7.7" evidence="1"/>
<evidence type="ECO:0000256" key="1">
    <source>
        <dbReference type="ARBA" id="ARBA00012417"/>
    </source>
</evidence>
<evidence type="ECO:0000259" key="8">
    <source>
        <dbReference type="Pfam" id="PF21694"/>
    </source>
</evidence>
<dbReference type="PANTHER" id="PTHR34388">
    <property type="entry name" value="DNA POLYMERASE III SUBUNIT DELTA"/>
    <property type="match status" value="1"/>
</dbReference>
<accession>A0A6I5MWV8</accession>
<dbReference type="PANTHER" id="PTHR34388:SF1">
    <property type="entry name" value="DNA POLYMERASE III SUBUNIT DELTA"/>
    <property type="match status" value="1"/>
</dbReference>
<dbReference type="Gene3D" id="3.40.50.300">
    <property type="entry name" value="P-loop containing nucleotide triphosphate hydrolases"/>
    <property type="match status" value="1"/>
</dbReference>
<evidence type="ECO:0000256" key="3">
    <source>
        <dbReference type="ARBA" id="ARBA00022695"/>
    </source>
</evidence>
<dbReference type="Gene3D" id="1.20.272.10">
    <property type="match status" value="1"/>
</dbReference>
<evidence type="ECO:0000313" key="10">
    <source>
        <dbReference type="Proteomes" id="UP000469292"/>
    </source>
</evidence>
<evidence type="ECO:0000256" key="5">
    <source>
        <dbReference type="ARBA" id="ARBA00022932"/>
    </source>
</evidence>
<comment type="caution">
    <text evidence="9">The sequence shown here is derived from an EMBL/GenBank/DDBJ whole genome shotgun (WGS) entry which is preliminary data.</text>
</comment>
<dbReference type="GO" id="GO:0003677">
    <property type="term" value="F:DNA binding"/>
    <property type="evidence" value="ECO:0007669"/>
    <property type="project" value="InterPro"/>
</dbReference>
<reference evidence="9 10" key="1">
    <citation type="submission" date="2019-09" db="EMBL/GenBank/DDBJ databases">
        <title>Phylogenetic characterization of a novel taxon of the genus Bifidobacterium: Bifidobacterium choloepi sp. nov.</title>
        <authorList>
            <person name="Modesto M."/>
            <person name="Satti M."/>
        </authorList>
    </citation>
    <scope>NUCLEOTIDE SEQUENCE [LARGE SCALE GENOMIC DNA]</scope>
    <source>
        <strain evidence="9 10">BRDM6</strain>
    </source>
</reference>
<dbReference type="InterPro" id="IPR005790">
    <property type="entry name" value="DNA_polIII_delta"/>
</dbReference>
<gene>
    <name evidence="9" type="primary">holA</name>
    <name evidence="9" type="ORF">F6S87_00045</name>
</gene>
<dbReference type="Proteomes" id="UP000469292">
    <property type="component" value="Unassembled WGS sequence"/>
</dbReference>
<keyword evidence="2 9" id="KW-0808">Transferase</keyword>
<dbReference type="SUPFAM" id="SSF52540">
    <property type="entry name" value="P-loop containing nucleoside triphosphate hydrolases"/>
    <property type="match status" value="1"/>
</dbReference>
<comment type="similarity">
    <text evidence="6">Belongs to the DNA polymerase HolA subunit family.</text>
</comment>
<dbReference type="AlphaFoldDB" id="A0A6I5MWV8"/>
<dbReference type="RefSeq" id="WP_163226658.1">
    <property type="nucleotide sequence ID" value="NZ_VYSG01000001.1"/>
</dbReference>
<evidence type="ECO:0000256" key="6">
    <source>
        <dbReference type="ARBA" id="ARBA00034754"/>
    </source>
</evidence>
<organism evidence="9 10">
    <name type="scientific">Bifidobacterium choloepi</name>
    <dbReference type="NCBI Taxonomy" id="2614131"/>
    <lineage>
        <taxon>Bacteria</taxon>
        <taxon>Bacillati</taxon>
        <taxon>Actinomycetota</taxon>
        <taxon>Actinomycetes</taxon>
        <taxon>Bifidobacteriales</taxon>
        <taxon>Bifidobacteriaceae</taxon>
        <taxon>Bifidobacterium</taxon>
    </lineage>
</organism>
<sequence>MASRPVTPCTIVAGGDPYLNHHAVLDLRHQAEQRRPDRETIELDATEATQYDFDQAVSPSLLSDAAIVVIDNYQNATDELADAIAAWLKTAADEPDPSTVIVSHAAGPKGKRNLDRLVRAGAARQDIPDLKKPAAKLQYVRQQFERRHRAVTPAAAQQLVGVLGTSIGELTAMIGQLCDDFDDNPVDLDRVNQYLDANPQVTGFEIADTALAGDTGHAIVLLRSALEQGAEPIALVGALAAKLRTMAKAAALQSGEASPADIHDNPWALKNARRQLGGWTSAGMGRCLCLLAWADEQCKTNGADPAYALEQCVEAIAAKGAAR</sequence>
<dbReference type="SUPFAM" id="SSF48019">
    <property type="entry name" value="post-AAA+ oligomerization domain-like"/>
    <property type="match status" value="1"/>
</dbReference>
<evidence type="ECO:0000256" key="2">
    <source>
        <dbReference type="ARBA" id="ARBA00022679"/>
    </source>
</evidence>